<dbReference type="EMBL" id="CACRXK020007553">
    <property type="protein sequence ID" value="CAB4012548.1"/>
    <property type="molecule type" value="Genomic_DNA"/>
</dbReference>
<reference evidence="2" key="1">
    <citation type="submission" date="2020-04" db="EMBL/GenBank/DDBJ databases">
        <authorList>
            <person name="Alioto T."/>
            <person name="Alioto T."/>
            <person name="Gomez Garrido J."/>
        </authorList>
    </citation>
    <scope>NUCLEOTIDE SEQUENCE</scope>
    <source>
        <strain evidence="2">A484AB</strain>
    </source>
</reference>
<proteinExistence type="predicted"/>
<dbReference type="PROSITE" id="PS50878">
    <property type="entry name" value="RT_POL"/>
    <property type="match status" value="1"/>
</dbReference>
<evidence type="ECO:0000313" key="2">
    <source>
        <dbReference type="EMBL" id="CAB4012548.1"/>
    </source>
</evidence>
<dbReference type="Proteomes" id="UP001152795">
    <property type="component" value="Unassembled WGS sequence"/>
</dbReference>
<dbReference type="GO" id="GO:0003964">
    <property type="term" value="F:RNA-directed DNA polymerase activity"/>
    <property type="evidence" value="ECO:0007669"/>
    <property type="project" value="UniProtKB-KW"/>
</dbReference>
<protein>
    <submittedName>
        <fullName evidence="2">RNA-directed DNA polymerase from mobile element jockey</fullName>
    </submittedName>
</protein>
<dbReference type="OrthoDB" id="6515318at2759"/>
<evidence type="ECO:0000313" key="3">
    <source>
        <dbReference type="Proteomes" id="UP001152795"/>
    </source>
</evidence>
<dbReference type="Pfam" id="PF00078">
    <property type="entry name" value="RVT_1"/>
    <property type="match status" value="1"/>
</dbReference>
<feature type="region of interest" description="Disordered" evidence="1">
    <location>
        <begin position="451"/>
        <end position="500"/>
    </location>
</feature>
<dbReference type="InterPro" id="IPR015095">
    <property type="entry name" value="AlkB_hom8_N"/>
</dbReference>
<dbReference type="GO" id="GO:0016706">
    <property type="term" value="F:2-oxoglutarate-dependent dioxygenase activity"/>
    <property type="evidence" value="ECO:0007669"/>
    <property type="project" value="InterPro"/>
</dbReference>
<accession>A0A7D9EKA9</accession>
<keyword evidence="2" id="KW-0548">Nucleotidyltransferase</keyword>
<dbReference type="Gene3D" id="3.60.10.10">
    <property type="entry name" value="Endonuclease/exonuclease/phosphatase"/>
    <property type="match status" value="1"/>
</dbReference>
<keyword evidence="2" id="KW-0695">RNA-directed DNA polymerase</keyword>
<dbReference type="SUPFAM" id="SSF56219">
    <property type="entry name" value="DNase I-like"/>
    <property type="match status" value="1"/>
</dbReference>
<keyword evidence="3" id="KW-1185">Reference proteome</keyword>
<comment type="caution">
    <text evidence="2">The sequence shown here is derived from an EMBL/GenBank/DDBJ whole genome shotgun (WGS) entry which is preliminary data.</text>
</comment>
<dbReference type="SUPFAM" id="SSF56672">
    <property type="entry name" value="DNA/RNA polymerases"/>
    <property type="match status" value="1"/>
</dbReference>
<dbReference type="CDD" id="cd01650">
    <property type="entry name" value="RT_nLTR_like"/>
    <property type="match status" value="1"/>
</dbReference>
<dbReference type="GO" id="GO:0008168">
    <property type="term" value="F:methyltransferase activity"/>
    <property type="evidence" value="ECO:0007669"/>
    <property type="project" value="InterPro"/>
</dbReference>
<dbReference type="InterPro" id="IPR043502">
    <property type="entry name" value="DNA/RNA_pol_sf"/>
</dbReference>
<sequence>MAENAVSQALKKIEIFVEGFLSSPNGDSYGLVEYLVADEGKLKWLASLEDLKLFIESSLRIDGRWSSPGGNAKKFTLKSVEPDQQFGFVWYCRKQNTIVFQGDPESVEAAKSKLISIANKHVNKETTSIAVSEQLFDQVDLQARGVDCDGPDRREQDLNVTLVVNEESQTEYTSGLINGSSTQYVCACTCSQGEIIAEIEGIKLDLAIFKSQSCFGTDNQYDSMQSNIKSLQSTQKSLKNIIKTQDETINSLQQEIFVFKSKLLSLETLLFNVNPQLNASLDLDSQIQCTAKINPQGSNNDVGKSNCEILLPTHSNNNQSTNENLPSENGMTICSSPKSYFNINANDPSPLVSDVVPVQPASNADLMPKSSLGVEVNVSVPNVSDANLPPTNEMQVPKNETPCPKSRPTKYSDFDAPTRDKITESRVCSNTSPPLPPVFSVSTAVPSTKINVSTTTNNDPSSFPSVFTSPTRQNERAVSPKLPSAPTRHNEQAVSPQLSSEAMVTPTLANTPTISTSYVARDNNFPLPTLLVANVRSIINKIDELEFVAQINQVEVICITESWLNTSVVDSMTSLSNFIQFRNDRTYSCGGGVSIYIKEEIYCRRLEHFEDSAIESLWLLLRPKRLPRSISALLLAVIYHTTSSGANENLELYNHIQRNVESFLSLHPDGLVFVTGDFNPLSTLFDEKRLKRLSGLTQIINVPTRHNAILDWCLTNAKKVVFDVSQLPPIGSSDHNAILIKPHKDRLENSCNKRVCKRDLRDSSIRHFGQTITSTDWTEIFEIPDPNMKYRRFNEVVSAMMDCFFPNKPTSVRESDKPWMTSSLKSSISKRQKSLHKYGRNSQAYRFWRNRVQRDVKVARRKYYANSVQKLKSANPSRWWKEVKSIGGLSSRESWVHQLLSEVNPTCEDLAESYNGYLVGLTSHFKPLLECTDDQETEVPNHLLVNIGQVYSVLRRLKTTKSPGPDGIPNRILKTFAFEFAPIIMDIYNTSVLQGVFPDQLKRSIVVPIPKVSPPQTIEDDLRPISLTAQVSKVMEGFMLQSLMSEVGLKLDPKQFALPGKSTTQALVYLLHLIHAALDQGHCSVRIFFADFKKGFDLVDHNVIIDELLKLQVSPAIIRWIKSFLTSREQCVKIGPSFSSWKPVNGGLPQGTKLGPLLFAILVNSLLQDWNGRIKFVDDATALEIVPRCSPSLLPILVNDVSQYTSSRGMKLNSKKCKEMTISFLQYHLPLDNAIYIDGSLVQSVSSFKLLGVLLREDLSWCDHVDYVIKKANSRLYALRKLKKAGLSDKDLVTIYSSFIRSRIEYASPAWSTLTQGQSDLIESIQRRALRILLPEMSYQDALNYTGLKKLSTRRHNSCEQFIRKLKLDNGPINPLKDVVATRIHPNTHNYNLRSESSWSLQTNTERFQNFITVKYNY</sequence>
<evidence type="ECO:0000256" key="1">
    <source>
        <dbReference type="SAM" id="MobiDB-lite"/>
    </source>
</evidence>
<dbReference type="InterPro" id="IPR036691">
    <property type="entry name" value="Endo/exonu/phosph_ase_sf"/>
</dbReference>
<feature type="compositionally biased region" description="Polar residues" evidence="1">
    <location>
        <begin position="383"/>
        <end position="394"/>
    </location>
</feature>
<feature type="region of interest" description="Disordered" evidence="1">
    <location>
        <begin position="383"/>
        <end position="416"/>
    </location>
</feature>
<dbReference type="InterPro" id="IPR000477">
    <property type="entry name" value="RT_dom"/>
</dbReference>
<feature type="compositionally biased region" description="Low complexity" evidence="1">
    <location>
        <begin position="460"/>
        <end position="471"/>
    </location>
</feature>
<keyword evidence="2" id="KW-0808">Transferase</keyword>
<organism evidence="2 3">
    <name type="scientific">Paramuricea clavata</name>
    <name type="common">Red gorgonian</name>
    <name type="synonym">Violescent sea-whip</name>
    <dbReference type="NCBI Taxonomy" id="317549"/>
    <lineage>
        <taxon>Eukaryota</taxon>
        <taxon>Metazoa</taxon>
        <taxon>Cnidaria</taxon>
        <taxon>Anthozoa</taxon>
        <taxon>Octocorallia</taxon>
        <taxon>Malacalcyonacea</taxon>
        <taxon>Plexauridae</taxon>
        <taxon>Paramuricea</taxon>
    </lineage>
</organism>
<dbReference type="PANTHER" id="PTHR47510">
    <property type="entry name" value="REVERSE TRANSCRIPTASE DOMAIN-CONTAINING PROTEIN"/>
    <property type="match status" value="1"/>
</dbReference>
<feature type="region of interest" description="Disordered" evidence="1">
    <location>
        <begin position="304"/>
        <end position="327"/>
    </location>
</feature>
<dbReference type="PANTHER" id="PTHR47510:SF3">
    <property type="entry name" value="ENDO_EXONUCLEASE_PHOSPHATASE DOMAIN-CONTAINING PROTEIN"/>
    <property type="match status" value="1"/>
</dbReference>
<gene>
    <name evidence="2" type="ORF">PACLA_8A064652</name>
</gene>
<dbReference type="Pfam" id="PF09004">
    <property type="entry name" value="ALKBH8_N"/>
    <property type="match status" value="1"/>
</dbReference>
<feature type="compositionally biased region" description="Polar residues" evidence="1">
    <location>
        <begin position="313"/>
        <end position="327"/>
    </location>
</feature>
<name>A0A7D9EKA9_PARCT</name>